<evidence type="ECO:0000313" key="5">
    <source>
        <dbReference type="Proteomes" id="UP000027265"/>
    </source>
</evidence>
<keyword evidence="5" id="KW-1185">Reference proteome</keyword>
<organism evidence="4 5">
    <name type="scientific">Jaapia argillacea MUCL 33604</name>
    <dbReference type="NCBI Taxonomy" id="933084"/>
    <lineage>
        <taxon>Eukaryota</taxon>
        <taxon>Fungi</taxon>
        <taxon>Dikarya</taxon>
        <taxon>Basidiomycota</taxon>
        <taxon>Agaricomycotina</taxon>
        <taxon>Agaricomycetes</taxon>
        <taxon>Agaricomycetidae</taxon>
        <taxon>Jaapiales</taxon>
        <taxon>Jaapiaceae</taxon>
        <taxon>Jaapia</taxon>
    </lineage>
</organism>
<feature type="domain" description="Scytalone dehydratase-like protein Arp1 N-terminal" evidence="3">
    <location>
        <begin position="87"/>
        <end position="203"/>
    </location>
</feature>
<dbReference type="Pfam" id="PF26053">
    <property type="entry name" value="DUF8016"/>
    <property type="match status" value="1"/>
</dbReference>
<dbReference type="AlphaFoldDB" id="A0A067QCR1"/>
<proteinExistence type="predicted"/>
<evidence type="ECO:0000256" key="1">
    <source>
        <dbReference type="SAM" id="SignalP"/>
    </source>
</evidence>
<dbReference type="EMBL" id="KL197709">
    <property type="protein sequence ID" value="KDQ63915.1"/>
    <property type="molecule type" value="Genomic_DNA"/>
</dbReference>
<reference evidence="5" key="1">
    <citation type="journal article" date="2014" name="Proc. Natl. Acad. Sci. U.S.A.">
        <title>Extensive sampling of basidiomycete genomes demonstrates inadequacy of the white-rot/brown-rot paradigm for wood decay fungi.</title>
        <authorList>
            <person name="Riley R."/>
            <person name="Salamov A.A."/>
            <person name="Brown D.W."/>
            <person name="Nagy L.G."/>
            <person name="Floudas D."/>
            <person name="Held B.W."/>
            <person name="Levasseur A."/>
            <person name="Lombard V."/>
            <person name="Morin E."/>
            <person name="Otillar R."/>
            <person name="Lindquist E.A."/>
            <person name="Sun H."/>
            <person name="LaButti K.M."/>
            <person name="Schmutz J."/>
            <person name="Jabbour D."/>
            <person name="Luo H."/>
            <person name="Baker S.E."/>
            <person name="Pisabarro A.G."/>
            <person name="Walton J.D."/>
            <person name="Blanchette R.A."/>
            <person name="Henrissat B."/>
            <person name="Martin F."/>
            <person name="Cullen D."/>
            <person name="Hibbett D.S."/>
            <person name="Grigoriev I.V."/>
        </authorList>
    </citation>
    <scope>NUCLEOTIDE SEQUENCE [LARGE SCALE GENOMIC DNA]</scope>
    <source>
        <strain evidence="5">MUCL 33604</strain>
    </source>
</reference>
<evidence type="ECO:0000259" key="3">
    <source>
        <dbReference type="Pfam" id="PF26053"/>
    </source>
</evidence>
<keyword evidence="1" id="KW-0732">Signal</keyword>
<name>A0A067QCR1_9AGAM</name>
<dbReference type="PANTHER" id="PTHR46310">
    <property type="entry name" value="AMIDASE 1"/>
    <property type="match status" value="1"/>
</dbReference>
<accession>A0A067QCR1</accession>
<feature type="chain" id="PRO_5001643921" evidence="1">
    <location>
        <begin position="23"/>
        <end position="675"/>
    </location>
</feature>
<dbReference type="InParanoid" id="A0A067QCR1"/>
<dbReference type="HOGENOM" id="CLU_020129_1_0_1"/>
<feature type="domain" description="Amidase" evidence="2">
    <location>
        <begin position="247"/>
        <end position="414"/>
    </location>
</feature>
<evidence type="ECO:0000313" key="4">
    <source>
        <dbReference type="EMBL" id="KDQ63915.1"/>
    </source>
</evidence>
<dbReference type="InterPro" id="IPR058329">
    <property type="entry name" value="Arp1_N"/>
</dbReference>
<evidence type="ECO:0000259" key="2">
    <source>
        <dbReference type="Pfam" id="PF01425"/>
    </source>
</evidence>
<feature type="signal peptide" evidence="1">
    <location>
        <begin position="1"/>
        <end position="22"/>
    </location>
</feature>
<dbReference type="Gene3D" id="3.90.1300.10">
    <property type="entry name" value="Amidase signature (AS) domain"/>
    <property type="match status" value="1"/>
</dbReference>
<gene>
    <name evidence="4" type="ORF">JAAARDRAFT_165877</name>
</gene>
<dbReference type="OrthoDB" id="5423360at2759"/>
<dbReference type="InterPro" id="IPR023631">
    <property type="entry name" value="Amidase_dom"/>
</dbReference>
<dbReference type="PANTHER" id="PTHR46310:SF7">
    <property type="entry name" value="AMIDASE 1"/>
    <property type="match status" value="1"/>
</dbReference>
<sequence>MVSLSTTLGALLAFSATLSVFGLPTVSIKLDDRSSSSLSGPSGASLTISLSYNATNTTSYYVPLDGISYSRQLSVSASNLGSEPFGLATVINAEGTGDITGVTIHNILQGYAEVDDVFEEAFASALFIQSNAGSFTQFPSSNLEPLVSTFALRTIFSDSVDIPSEAGVQFAAVAPSTSKIPIGPYAYQINASEGTVTFFPIYRLYPDSQEAFLYGVTPAADGSFVRSSGAVEGDYTSIPVPSRLYSANSTLPLAGMRIAVKDIFDVAGLKTGCGSRAHFALYPPRTQTSPAVSRLISLGAIVVGKTKSSQFANGERATTDWVDQLCPFNPRGDGYQDPSGSSSGSGAAMATYQWLDYAIGSDTGGSIRGPAGRQGLFGIRPSWGAITLQDVMPLSDVMDTGGYFARDAASFLTFGKSWYGTQFSSSYTSLPKRLLIPNDTWPVANNLSQPIFSTFIDNLQNFLGATPDYTPLSGFWNQTSGVNETLSVYMNQTYATLIGGYQYTYFGAPFIADYQAANEGRMPFIDPAPRTRWAFAAARGPGAYAEEEIRKEVFTNWTAEYVFRDDEASCSDSILVYPQSTGTTAYRDRYFGAPTAPLGFSYGRIGPFAGVPDVVVPLGQAPYNSTITGQVEYLPVTISLVTRKGCDYMVLGLINELANAGIIGSVAVGRKPFVV</sequence>
<dbReference type="Proteomes" id="UP000027265">
    <property type="component" value="Unassembled WGS sequence"/>
</dbReference>
<dbReference type="STRING" id="933084.A0A067QCR1"/>
<dbReference type="Pfam" id="PF01425">
    <property type="entry name" value="Amidase"/>
    <property type="match status" value="1"/>
</dbReference>
<dbReference type="SUPFAM" id="SSF75304">
    <property type="entry name" value="Amidase signature (AS) enzymes"/>
    <property type="match status" value="1"/>
</dbReference>
<dbReference type="InterPro" id="IPR036928">
    <property type="entry name" value="AS_sf"/>
</dbReference>
<protein>
    <submittedName>
        <fullName evidence="4">Uncharacterized protein</fullName>
    </submittedName>
</protein>